<dbReference type="GO" id="GO:0046983">
    <property type="term" value="F:protein dimerization activity"/>
    <property type="evidence" value="ECO:0007669"/>
    <property type="project" value="InterPro"/>
</dbReference>
<keyword evidence="4" id="KW-1185">Reference proteome</keyword>
<feature type="domain" description="HAT C-terminal dimerisation" evidence="1">
    <location>
        <begin position="78"/>
        <end position="119"/>
    </location>
</feature>
<protein>
    <recommendedName>
        <fullName evidence="1">HAT C-terminal dimerisation domain-containing protein</fullName>
    </recommendedName>
</protein>
<dbReference type="OrthoDB" id="3062869at2759"/>
<gene>
    <name evidence="2" type="ORF">GPM918_LOCUS42927</name>
    <name evidence="3" type="ORF">SRO942_LOCUS44280</name>
</gene>
<dbReference type="InterPro" id="IPR008906">
    <property type="entry name" value="HATC_C_dom"/>
</dbReference>
<dbReference type="Proteomes" id="UP000663829">
    <property type="component" value="Unassembled WGS sequence"/>
</dbReference>
<dbReference type="EMBL" id="CAJOBC010104140">
    <property type="protein sequence ID" value="CAF4489995.1"/>
    <property type="molecule type" value="Genomic_DNA"/>
</dbReference>
<name>A0A816BFK5_9BILA</name>
<evidence type="ECO:0000313" key="3">
    <source>
        <dbReference type="EMBL" id="CAF4489995.1"/>
    </source>
</evidence>
<dbReference type="Pfam" id="PF05699">
    <property type="entry name" value="Dimer_Tnp_hAT"/>
    <property type="match status" value="1"/>
</dbReference>
<feature type="non-terminal residue" evidence="2">
    <location>
        <position position="1"/>
    </location>
</feature>
<organism evidence="2 4">
    <name type="scientific">Didymodactylos carnosus</name>
    <dbReference type="NCBI Taxonomy" id="1234261"/>
    <lineage>
        <taxon>Eukaryota</taxon>
        <taxon>Metazoa</taxon>
        <taxon>Spiralia</taxon>
        <taxon>Gnathifera</taxon>
        <taxon>Rotifera</taxon>
        <taxon>Eurotatoria</taxon>
        <taxon>Bdelloidea</taxon>
        <taxon>Philodinida</taxon>
        <taxon>Philodinidae</taxon>
        <taxon>Didymodactylos</taxon>
    </lineage>
</organism>
<dbReference type="AlphaFoldDB" id="A0A816BFK5"/>
<dbReference type="SUPFAM" id="SSF53098">
    <property type="entry name" value="Ribonuclease H-like"/>
    <property type="match status" value="1"/>
</dbReference>
<evidence type="ECO:0000313" key="4">
    <source>
        <dbReference type="Proteomes" id="UP000663829"/>
    </source>
</evidence>
<evidence type="ECO:0000313" key="2">
    <source>
        <dbReference type="EMBL" id="CAF1608564.1"/>
    </source>
</evidence>
<sequence>TPSYYDKHVITKQTLDGLNAFNRKVEAYSLLLKEYNEHTPPTSSSSVLSQPLTPTKEIDLDDFIFGSQSATTNSSHTEFDLYTKEQEIDRTDCPLNWWKSNSKKYPVISKIAMKYLCIQDTIKKTSIKEVETFVLLKIFKCLNKSTELKYRPLTQITVQLVELQKGVAENQNRLTQSEIKIRQGEVRMEVYEKGQVIQAIELK</sequence>
<accession>A0A816BFK5</accession>
<reference evidence="2" key="1">
    <citation type="submission" date="2021-02" db="EMBL/GenBank/DDBJ databases">
        <authorList>
            <person name="Nowell W R."/>
        </authorList>
    </citation>
    <scope>NUCLEOTIDE SEQUENCE</scope>
</reference>
<dbReference type="InterPro" id="IPR012337">
    <property type="entry name" value="RNaseH-like_sf"/>
</dbReference>
<proteinExistence type="predicted"/>
<dbReference type="EMBL" id="CAJNOQ010037492">
    <property type="protein sequence ID" value="CAF1608564.1"/>
    <property type="molecule type" value="Genomic_DNA"/>
</dbReference>
<comment type="caution">
    <text evidence="2">The sequence shown here is derived from an EMBL/GenBank/DDBJ whole genome shotgun (WGS) entry which is preliminary data.</text>
</comment>
<evidence type="ECO:0000259" key="1">
    <source>
        <dbReference type="Pfam" id="PF05699"/>
    </source>
</evidence>
<dbReference type="Proteomes" id="UP000681722">
    <property type="component" value="Unassembled WGS sequence"/>
</dbReference>